<dbReference type="Pfam" id="PF00403">
    <property type="entry name" value="HMA"/>
    <property type="match status" value="1"/>
</dbReference>
<dbReference type="OrthoDB" id="848672at2759"/>
<feature type="compositionally biased region" description="Basic and acidic residues" evidence="1">
    <location>
        <begin position="401"/>
        <end position="413"/>
    </location>
</feature>
<gene>
    <name evidence="3" type="ORF">SADUNF_Sadunf06G0013300</name>
</gene>
<dbReference type="AlphaFoldDB" id="A0A835K2J2"/>
<dbReference type="PANTHER" id="PTHR47005">
    <property type="entry name" value="HEAVY METAL TRANSPORT/DETOXIFICATION SUPERFAMILY PROTEIN"/>
    <property type="match status" value="1"/>
</dbReference>
<feature type="domain" description="HMA" evidence="2">
    <location>
        <begin position="273"/>
        <end position="337"/>
    </location>
</feature>
<dbReference type="Gene3D" id="3.30.70.100">
    <property type="match status" value="2"/>
</dbReference>
<dbReference type="EMBL" id="JADGMS010000006">
    <property type="protein sequence ID" value="KAF9679420.1"/>
    <property type="molecule type" value="Genomic_DNA"/>
</dbReference>
<name>A0A835K2J2_9ROSI</name>
<dbReference type="PROSITE" id="PS50846">
    <property type="entry name" value="HMA_2"/>
    <property type="match status" value="1"/>
</dbReference>
<evidence type="ECO:0000313" key="3">
    <source>
        <dbReference type="EMBL" id="KAF9679420.1"/>
    </source>
</evidence>
<dbReference type="GO" id="GO:0046872">
    <property type="term" value="F:metal ion binding"/>
    <property type="evidence" value="ECO:0007669"/>
    <property type="project" value="InterPro"/>
</dbReference>
<accession>A0A835K2J2</accession>
<dbReference type="SUPFAM" id="SSF55008">
    <property type="entry name" value="HMA, heavy metal-associated domain"/>
    <property type="match status" value="2"/>
</dbReference>
<feature type="compositionally biased region" description="Pro residues" evidence="1">
    <location>
        <begin position="350"/>
        <end position="382"/>
    </location>
</feature>
<evidence type="ECO:0000313" key="4">
    <source>
        <dbReference type="Proteomes" id="UP000657918"/>
    </source>
</evidence>
<dbReference type="InterPro" id="IPR006121">
    <property type="entry name" value="HMA_dom"/>
</dbReference>
<sequence length="518" mass="57063">MKSTLRSEVHVVTNAMKEGHHVFRGKIVAIAAEERVTLCVDVNIYVEIIPRHAHPCKGKFTTMVIKADLECEKCHKKIKKVLYRIPQIQNQIYDEKAGTVTITVFCCSPDKIKEKIIFKGGEAVKSIEIKVPLPPKEPEKTKEQPKPKDPAKSKEPEKPIVVIVEPSKHKEPEPAPPPKALEPLPVCQPAPAHPWTCSPEYNQWISGGPCYHGHGRPASPSYEVQGRPVYDSWGGGGGGQRSGYDLWKCEHVSEDNPSSCTIMVSHFDYFAKVTTMVIKVDLECEKCHRKIKKVLCRIPQIQNQIYDKKAGTVTITVFCCSPEKVKEKIICKGGEAVKSIEIKVPEKPKPTPAPPAKAPEPAKTPAPPAKAPEPAKAPPAKQPPKLTDQSTTTDAPVGPPKPRDPAKSKEPEKPIVVIVEPPKHKEPEPAPPPNALEPLPVCPPAPAHPRTCYPEYNQWIGGGPYYHGHGRPASPSYEVHGRPVYDSWGGGGGGRRTGYDLWKCEYVYEDNPSSCTIM</sequence>
<comment type="caution">
    <text evidence="3">The sequence shown here is derived from an EMBL/GenBank/DDBJ whole genome shotgun (WGS) entry which is preliminary data.</text>
</comment>
<feature type="compositionally biased region" description="Basic and acidic residues" evidence="1">
    <location>
        <begin position="136"/>
        <end position="158"/>
    </location>
</feature>
<feature type="region of interest" description="Disordered" evidence="1">
    <location>
        <begin position="129"/>
        <end position="160"/>
    </location>
</feature>
<evidence type="ECO:0000259" key="2">
    <source>
        <dbReference type="PROSITE" id="PS50846"/>
    </source>
</evidence>
<evidence type="ECO:0000256" key="1">
    <source>
        <dbReference type="SAM" id="MobiDB-lite"/>
    </source>
</evidence>
<proteinExistence type="predicted"/>
<protein>
    <recommendedName>
        <fullName evidence="2">HMA domain-containing protein</fullName>
    </recommendedName>
</protein>
<dbReference type="InterPro" id="IPR036163">
    <property type="entry name" value="HMA_dom_sf"/>
</dbReference>
<organism evidence="3 4">
    <name type="scientific">Salix dunnii</name>
    <dbReference type="NCBI Taxonomy" id="1413687"/>
    <lineage>
        <taxon>Eukaryota</taxon>
        <taxon>Viridiplantae</taxon>
        <taxon>Streptophyta</taxon>
        <taxon>Embryophyta</taxon>
        <taxon>Tracheophyta</taxon>
        <taxon>Spermatophyta</taxon>
        <taxon>Magnoliopsida</taxon>
        <taxon>eudicotyledons</taxon>
        <taxon>Gunneridae</taxon>
        <taxon>Pentapetalae</taxon>
        <taxon>rosids</taxon>
        <taxon>fabids</taxon>
        <taxon>Malpighiales</taxon>
        <taxon>Salicaceae</taxon>
        <taxon>Saliceae</taxon>
        <taxon>Salix</taxon>
    </lineage>
</organism>
<dbReference type="Proteomes" id="UP000657918">
    <property type="component" value="Unassembled WGS sequence"/>
</dbReference>
<reference evidence="3 4" key="1">
    <citation type="submission" date="2020-10" db="EMBL/GenBank/DDBJ databases">
        <title>Plant Genome Project.</title>
        <authorList>
            <person name="Zhang R.-G."/>
        </authorList>
    </citation>
    <scope>NUCLEOTIDE SEQUENCE [LARGE SCALE GENOMIC DNA]</scope>
    <source>
        <strain evidence="3">FAFU-HL-1</strain>
        <tissue evidence="3">Leaf</tissue>
    </source>
</reference>
<dbReference type="PANTHER" id="PTHR47005:SF5">
    <property type="entry name" value="HEAVY METAL TRANSPORT_DETOXIFICATION SUPERFAMILY PROTEIN"/>
    <property type="match status" value="1"/>
</dbReference>
<keyword evidence="4" id="KW-1185">Reference proteome</keyword>
<feature type="region of interest" description="Disordered" evidence="1">
    <location>
        <begin position="342"/>
        <end position="413"/>
    </location>
</feature>